<protein>
    <recommendedName>
        <fullName evidence="4">DYW domain-containing protein</fullName>
    </recommendedName>
</protein>
<dbReference type="InterPro" id="IPR011990">
    <property type="entry name" value="TPR-like_helical_dom_sf"/>
</dbReference>
<comment type="caution">
    <text evidence="5">The sequence shown here is derived from an EMBL/GenBank/DDBJ whole genome shotgun (WGS) entry which is preliminary data.</text>
</comment>
<sequence length="874" mass="98769">MNYMKACTRKTRIHNLNILGAPISPKRHLHVDASIIKTGFDPNTCRSNFQVKAHFQRGDLVAARNLFDEMPHRNTISTNIMIMGYINSGNLSNARTLFDSMVERTVVTWTMLIGGYAQNNQFHEAFGLFADMYRHGTKPDHITLATVLSGFTEFDSINEVAQVHAHVVKLGYDSTLMVCNSLLDSYCKTRNLGLACHLFKLMPEKDNVTFNALLTGYSKEGFNDDAIKLFFRMQDLGIRPTEFTFAAVLTAGIQLDDIEFGQQVHSFVVKCNFVWNVFVANALLDFYSKHDRVVEVRKLFDEMPVLDGISYNVLITCSAWNGRVEESLELFRELQFTRFDRRQFPYATLLSIAANALNLEMGRQIHSQAVVTDAISEILVGNSLVDMYAKCDKFAEANRIFANLAHQTSVPWTALISAYVQKGLHEDGLNLFTEMQRADISADSSTYASIVRACANLPSLTLGKQLHSHIIRSGYISNVFSGSALLDMYAKCGSITDVLLMFQDMPVRNSVSWNALISAYAQNGDGNLALRSFEQMVHSGLQPNSLSFLSILCACSHSGLVEEGLQYFNSMTQMYKLVPKREHYASVVDMLCRSGRFSEAEKLMAGMPFEPDEIMWSSVLNSCRIHKNQELAKKAADQLFNMKVLRDAAPYVSMSNIYAAAGEWDNVGKVKKAMRDRGVRKVPAYSWVEIKHKTHVFSANDKSHPQMKEIMRKLDELEEQMKKQGYKPDSSCALHNVDEEVKVESLKYHSERIAIAFALISTPEESPILVMKNLRACNDCHAAIKVISKIVNREITVRDSNRFHHFRNGFCSSNMAEFCVSCMKFTRSYHYHLISKVQFGNHSDCSNSNQFIGTLESFKPTINNHQRTYILSID</sequence>
<dbReference type="FunFam" id="1.25.40.10:FF:001790">
    <property type="entry name" value="Putative pentatricopeptide repeat-containing protein At2g01510"/>
    <property type="match status" value="1"/>
</dbReference>
<evidence type="ECO:0000313" key="6">
    <source>
        <dbReference type="Proteomes" id="UP001367508"/>
    </source>
</evidence>
<feature type="repeat" description="PPR" evidence="3">
    <location>
        <begin position="74"/>
        <end position="104"/>
    </location>
</feature>
<dbReference type="PANTHER" id="PTHR47926:SF475">
    <property type="entry name" value="DYW DOMAIN-CONTAINING PROTEIN"/>
    <property type="match status" value="1"/>
</dbReference>
<name>A0AAN9QFU8_CANGL</name>
<evidence type="ECO:0000256" key="1">
    <source>
        <dbReference type="ARBA" id="ARBA00006643"/>
    </source>
</evidence>
<keyword evidence="6" id="KW-1185">Reference proteome</keyword>
<feature type="repeat" description="PPR" evidence="3">
    <location>
        <begin position="105"/>
        <end position="139"/>
    </location>
</feature>
<dbReference type="Pfam" id="PF20431">
    <property type="entry name" value="E_motif"/>
    <property type="match status" value="1"/>
</dbReference>
<dbReference type="Pfam" id="PF20430">
    <property type="entry name" value="Eplus_motif"/>
    <property type="match status" value="1"/>
</dbReference>
<dbReference type="Gene3D" id="1.25.40.10">
    <property type="entry name" value="Tetratricopeptide repeat domain"/>
    <property type="match status" value="6"/>
</dbReference>
<dbReference type="Proteomes" id="UP001367508">
    <property type="component" value="Unassembled WGS sequence"/>
</dbReference>
<gene>
    <name evidence="5" type="ORF">VNO77_16688</name>
</gene>
<keyword evidence="2" id="KW-0677">Repeat</keyword>
<dbReference type="PROSITE" id="PS51375">
    <property type="entry name" value="PPR"/>
    <property type="match status" value="6"/>
</dbReference>
<dbReference type="GO" id="GO:0003723">
    <property type="term" value="F:RNA binding"/>
    <property type="evidence" value="ECO:0007669"/>
    <property type="project" value="InterPro"/>
</dbReference>
<evidence type="ECO:0000313" key="5">
    <source>
        <dbReference type="EMBL" id="KAK7336155.1"/>
    </source>
</evidence>
<dbReference type="NCBIfam" id="TIGR00756">
    <property type="entry name" value="PPR"/>
    <property type="match status" value="5"/>
</dbReference>
<reference evidence="5 6" key="1">
    <citation type="submission" date="2024-01" db="EMBL/GenBank/DDBJ databases">
        <title>The genomes of 5 underutilized Papilionoideae crops provide insights into root nodulation and disease resistanc.</title>
        <authorList>
            <person name="Jiang F."/>
        </authorList>
    </citation>
    <scope>NUCLEOTIDE SEQUENCE [LARGE SCALE GENOMIC DNA]</scope>
    <source>
        <strain evidence="5">LVBAO_FW01</strain>
        <tissue evidence="5">Leaves</tissue>
    </source>
</reference>
<feature type="repeat" description="PPR" evidence="3">
    <location>
        <begin position="509"/>
        <end position="543"/>
    </location>
</feature>
<dbReference type="Pfam" id="PF14432">
    <property type="entry name" value="DYW_deaminase"/>
    <property type="match status" value="1"/>
</dbReference>
<dbReference type="InterPro" id="IPR046848">
    <property type="entry name" value="E_motif"/>
</dbReference>
<dbReference type="FunFam" id="1.25.40.10:FF:001404">
    <property type="entry name" value="Putative pentatricopeptide repeat-containing protein"/>
    <property type="match status" value="1"/>
</dbReference>
<dbReference type="FunFam" id="1.25.40.10:FF:000031">
    <property type="entry name" value="Pentatricopeptide repeat-containing protein mitochondrial"/>
    <property type="match status" value="1"/>
</dbReference>
<dbReference type="GO" id="GO:0008270">
    <property type="term" value="F:zinc ion binding"/>
    <property type="evidence" value="ECO:0007669"/>
    <property type="project" value="InterPro"/>
</dbReference>
<evidence type="ECO:0000256" key="3">
    <source>
        <dbReference type="PROSITE-ProRule" id="PRU00708"/>
    </source>
</evidence>
<feature type="repeat" description="PPR" evidence="3">
    <location>
        <begin position="206"/>
        <end position="240"/>
    </location>
</feature>
<dbReference type="Pfam" id="PF13041">
    <property type="entry name" value="PPR_2"/>
    <property type="match status" value="4"/>
</dbReference>
<dbReference type="Pfam" id="PF01535">
    <property type="entry name" value="PPR"/>
    <property type="match status" value="6"/>
</dbReference>
<comment type="similarity">
    <text evidence="1">Belongs to the PPR family. PCMP-H subfamily.</text>
</comment>
<dbReference type="PANTHER" id="PTHR47926">
    <property type="entry name" value="PENTATRICOPEPTIDE REPEAT-CONTAINING PROTEIN"/>
    <property type="match status" value="1"/>
</dbReference>
<feature type="repeat" description="PPR" evidence="3">
    <location>
        <begin position="408"/>
        <end position="442"/>
    </location>
</feature>
<dbReference type="InterPro" id="IPR046960">
    <property type="entry name" value="PPR_At4g14850-like_plant"/>
</dbReference>
<dbReference type="FunFam" id="1.25.40.10:FF:001694">
    <property type="entry name" value="putative pentatricopeptide repeat-containing protein At2g01510 isoform X7"/>
    <property type="match status" value="1"/>
</dbReference>
<dbReference type="AlphaFoldDB" id="A0AAN9QFU8"/>
<proteinExistence type="inferred from homology"/>
<feature type="domain" description="DYW" evidence="4">
    <location>
        <begin position="725"/>
        <end position="813"/>
    </location>
</feature>
<feature type="repeat" description="PPR" evidence="3">
    <location>
        <begin position="307"/>
        <end position="341"/>
    </location>
</feature>
<dbReference type="EMBL" id="JAYMYQ010000004">
    <property type="protein sequence ID" value="KAK7336155.1"/>
    <property type="molecule type" value="Genomic_DNA"/>
</dbReference>
<dbReference type="InterPro" id="IPR046849">
    <property type="entry name" value="E2_motif"/>
</dbReference>
<evidence type="ECO:0000259" key="4">
    <source>
        <dbReference type="Pfam" id="PF14432"/>
    </source>
</evidence>
<organism evidence="5 6">
    <name type="scientific">Canavalia gladiata</name>
    <name type="common">Sword bean</name>
    <name type="synonym">Dolichos gladiatus</name>
    <dbReference type="NCBI Taxonomy" id="3824"/>
    <lineage>
        <taxon>Eukaryota</taxon>
        <taxon>Viridiplantae</taxon>
        <taxon>Streptophyta</taxon>
        <taxon>Embryophyta</taxon>
        <taxon>Tracheophyta</taxon>
        <taxon>Spermatophyta</taxon>
        <taxon>Magnoliopsida</taxon>
        <taxon>eudicotyledons</taxon>
        <taxon>Gunneridae</taxon>
        <taxon>Pentapetalae</taxon>
        <taxon>rosids</taxon>
        <taxon>fabids</taxon>
        <taxon>Fabales</taxon>
        <taxon>Fabaceae</taxon>
        <taxon>Papilionoideae</taxon>
        <taxon>50 kb inversion clade</taxon>
        <taxon>NPAAA clade</taxon>
        <taxon>indigoferoid/millettioid clade</taxon>
        <taxon>Phaseoleae</taxon>
        <taxon>Canavalia</taxon>
    </lineage>
</organism>
<dbReference type="InterPro" id="IPR032867">
    <property type="entry name" value="DYW_dom"/>
</dbReference>
<dbReference type="InterPro" id="IPR002885">
    <property type="entry name" value="PPR_rpt"/>
</dbReference>
<dbReference type="FunFam" id="1.25.40.10:FF:000227">
    <property type="entry name" value="Pentatricopeptide repeat-containing protein At3g13880"/>
    <property type="match status" value="1"/>
</dbReference>
<evidence type="ECO:0000256" key="2">
    <source>
        <dbReference type="ARBA" id="ARBA00022737"/>
    </source>
</evidence>
<accession>A0AAN9QFU8</accession>
<dbReference type="GO" id="GO:0009451">
    <property type="term" value="P:RNA modification"/>
    <property type="evidence" value="ECO:0007669"/>
    <property type="project" value="InterPro"/>
</dbReference>